<accession>A0A4U5NEV8</accession>
<sequence length="69" mass="7791">MLELVPQTSNWQQLRVKNYETAKTASALMKAEQDEHRVRPTTLLESAKRPLGTYFKKETSRDSAQGPGA</sequence>
<evidence type="ECO:0000256" key="1">
    <source>
        <dbReference type="SAM" id="MobiDB-lite"/>
    </source>
</evidence>
<reference evidence="2" key="2">
    <citation type="journal article" date="2015" name="Genome Biol.">
        <title>Comparative genomics of Steinernema reveals deeply conserved gene regulatory networks.</title>
        <authorList>
            <person name="Dillman A.R."/>
            <person name="Macchietto M."/>
            <person name="Porter C.F."/>
            <person name="Rogers A."/>
            <person name="Williams B."/>
            <person name="Antoshechkin I."/>
            <person name="Lee M.M."/>
            <person name="Goodwin Z."/>
            <person name="Lu X."/>
            <person name="Lewis E.E."/>
            <person name="Goodrich-Blair H."/>
            <person name="Stock S.P."/>
            <person name="Adams B.J."/>
            <person name="Sternberg P.W."/>
            <person name="Mortazavi A."/>
        </authorList>
    </citation>
    <scope>NUCLEOTIDE SEQUENCE [LARGE SCALE GENOMIC DNA]</scope>
    <source>
        <strain evidence="2">ALL</strain>
    </source>
</reference>
<dbReference type="EMBL" id="AZBU02000004">
    <property type="protein sequence ID" value="TKR81468.1"/>
    <property type="molecule type" value="Genomic_DNA"/>
</dbReference>
<gene>
    <name evidence="2" type="ORF">L596_015332</name>
</gene>
<comment type="caution">
    <text evidence="2">The sequence shown here is derived from an EMBL/GenBank/DDBJ whole genome shotgun (WGS) entry which is preliminary data.</text>
</comment>
<name>A0A4U5NEV8_STECR</name>
<proteinExistence type="predicted"/>
<evidence type="ECO:0000313" key="2">
    <source>
        <dbReference type="EMBL" id="TKR81468.1"/>
    </source>
</evidence>
<reference evidence="2" key="1">
    <citation type="submission" date="2013-11" db="EMBL/GenBank/DDBJ databases">
        <authorList>
            <person name="Sternberg P."/>
            <person name="Dillman A."/>
            <person name="Macchietto M."/>
        </authorList>
    </citation>
    <scope>NUCLEOTIDE SEQUENCE</scope>
    <source>
        <strain evidence="2">ALL</strain>
    </source>
</reference>
<reference evidence="2" key="3">
    <citation type="journal article" date="2019" name="G3 (Bethesda)">
        <title>Hybrid Assembly of the Genome of the Entomopathogenic Nematode Steinernema carpocapsae Identifies the X-Chromosome.</title>
        <authorList>
            <person name="Serra L."/>
            <person name="Macchietto M."/>
            <person name="Macias-Munoz A."/>
            <person name="McGill C.J."/>
            <person name="Rodriguez I.M."/>
            <person name="Rodriguez B."/>
            <person name="Murad R."/>
            <person name="Mortazavi A."/>
        </authorList>
    </citation>
    <scope>NUCLEOTIDE SEQUENCE</scope>
    <source>
        <strain evidence="2">ALL</strain>
    </source>
</reference>
<protein>
    <submittedName>
        <fullName evidence="2">Uncharacterized protein</fullName>
    </submittedName>
</protein>
<dbReference type="AlphaFoldDB" id="A0A4U5NEV8"/>
<organism evidence="2">
    <name type="scientific">Steinernema carpocapsae</name>
    <name type="common">Entomopathogenic nematode</name>
    <dbReference type="NCBI Taxonomy" id="34508"/>
    <lineage>
        <taxon>Eukaryota</taxon>
        <taxon>Metazoa</taxon>
        <taxon>Ecdysozoa</taxon>
        <taxon>Nematoda</taxon>
        <taxon>Chromadorea</taxon>
        <taxon>Rhabditida</taxon>
        <taxon>Tylenchina</taxon>
        <taxon>Panagrolaimomorpha</taxon>
        <taxon>Strongyloidoidea</taxon>
        <taxon>Steinernematidae</taxon>
        <taxon>Steinernema</taxon>
    </lineage>
</organism>
<feature type="region of interest" description="Disordered" evidence="1">
    <location>
        <begin position="30"/>
        <end position="69"/>
    </location>
</feature>